<protein>
    <submittedName>
        <fullName evidence="2">Uncharacterized protein</fullName>
    </submittedName>
</protein>
<dbReference type="AlphaFoldDB" id="A0A382BPQ0"/>
<dbReference type="EMBL" id="UINC01030701">
    <property type="protein sequence ID" value="SVB15521.1"/>
    <property type="molecule type" value="Genomic_DNA"/>
</dbReference>
<organism evidence="2">
    <name type="scientific">marine metagenome</name>
    <dbReference type="NCBI Taxonomy" id="408172"/>
    <lineage>
        <taxon>unclassified sequences</taxon>
        <taxon>metagenomes</taxon>
        <taxon>ecological metagenomes</taxon>
    </lineage>
</organism>
<accession>A0A382BPQ0</accession>
<gene>
    <name evidence="2" type="ORF">METZ01_LOCUS168375</name>
</gene>
<name>A0A382BPQ0_9ZZZZ</name>
<reference evidence="2" key="1">
    <citation type="submission" date="2018-05" db="EMBL/GenBank/DDBJ databases">
        <authorList>
            <person name="Lanie J.A."/>
            <person name="Ng W.-L."/>
            <person name="Kazmierczak K.M."/>
            <person name="Andrzejewski T.M."/>
            <person name="Davidsen T.M."/>
            <person name="Wayne K.J."/>
            <person name="Tettelin H."/>
            <person name="Glass J.I."/>
            <person name="Rusch D."/>
            <person name="Podicherti R."/>
            <person name="Tsui H.-C.T."/>
            <person name="Winkler M.E."/>
        </authorList>
    </citation>
    <scope>NUCLEOTIDE SEQUENCE</scope>
</reference>
<feature type="compositionally biased region" description="Basic and acidic residues" evidence="1">
    <location>
        <begin position="55"/>
        <end position="64"/>
    </location>
</feature>
<evidence type="ECO:0000313" key="2">
    <source>
        <dbReference type="EMBL" id="SVB15521.1"/>
    </source>
</evidence>
<feature type="non-terminal residue" evidence="2">
    <location>
        <position position="64"/>
    </location>
</feature>
<sequence>MSWNAELRSAGSGPMGRLPSPVMAGPRTCSSGLLGSERECQNGTQEPAALTRRAGLKESDGWTG</sequence>
<proteinExistence type="predicted"/>
<evidence type="ECO:0000256" key="1">
    <source>
        <dbReference type="SAM" id="MobiDB-lite"/>
    </source>
</evidence>
<feature type="region of interest" description="Disordered" evidence="1">
    <location>
        <begin position="1"/>
        <end position="64"/>
    </location>
</feature>